<evidence type="ECO:0000313" key="1">
    <source>
        <dbReference type="EMBL" id="GBL91741.1"/>
    </source>
</evidence>
<evidence type="ECO:0000313" key="2">
    <source>
        <dbReference type="Proteomes" id="UP000499080"/>
    </source>
</evidence>
<keyword evidence="2" id="KW-1185">Reference proteome</keyword>
<proteinExistence type="predicted"/>
<dbReference type="Proteomes" id="UP000499080">
    <property type="component" value="Unassembled WGS sequence"/>
</dbReference>
<name>A0A4Y2BHJ6_ARAVE</name>
<sequence length="111" mass="12433">MACARKTPEKRAPSKSFLCYLGTKDRVRFQAPTATTRPLLVRCRCHARTIECLPESPSGAPFARGVATTFQRNPHSRLPPARKQVQSLLLCTPYAIFQNTLDKRATAYPET</sequence>
<dbReference type="AlphaFoldDB" id="A0A4Y2BHJ6"/>
<dbReference type="OrthoDB" id="10388656at2759"/>
<gene>
    <name evidence="1" type="ORF">AVEN_71380_1</name>
</gene>
<accession>A0A4Y2BHJ6</accession>
<comment type="caution">
    <text evidence="1">The sequence shown here is derived from an EMBL/GenBank/DDBJ whole genome shotgun (WGS) entry which is preliminary data.</text>
</comment>
<reference evidence="1 2" key="1">
    <citation type="journal article" date="2019" name="Sci. Rep.">
        <title>Orb-weaving spider Araneus ventricosus genome elucidates the spidroin gene catalogue.</title>
        <authorList>
            <person name="Kono N."/>
            <person name="Nakamura H."/>
            <person name="Ohtoshi R."/>
            <person name="Moran D.A.P."/>
            <person name="Shinohara A."/>
            <person name="Yoshida Y."/>
            <person name="Fujiwara M."/>
            <person name="Mori M."/>
            <person name="Tomita M."/>
            <person name="Arakawa K."/>
        </authorList>
    </citation>
    <scope>NUCLEOTIDE SEQUENCE [LARGE SCALE GENOMIC DNA]</scope>
</reference>
<organism evidence="1 2">
    <name type="scientific">Araneus ventricosus</name>
    <name type="common">Orbweaver spider</name>
    <name type="synonym">Epeira ventricosa</name>
    <dbReference type="NCBI Taxonomy" id="182803"/>
    <lineage>
        <taxon>Eukaryota</taxon>
        <taxon>Metazoa</taxon>
        <taxon>Ecdysozoa</taxon>
        <taxon>Arthropoda</taxon>
        <taxon>Chelicerata</taxon>
        <taxon>Arachnida</taxon>
        <taxon>Araneae</taxon>
        <taxon>Araneomorphae</taxon>
        <taxon>Entelegynae</taxon>
        <taxon>Araneoidea</taxon>
        <taxon>Araneidae</taxon>
        <taxon>Araneus</taxon>
    </lineage>
</organism>
<protein>
    <submittedName>
        <fullName evidence="1">Uncharacterized protein</fullName>
    </submittedName>
</protein>
<dbReference type="EMBL" id="BGPR01000081">
    <property type="protein sequence ID" value="GBL91741.1"/>
    <property type="molecule type" value="Genomic_DNA"/>
</dbReference>